<dbReference type="AlphaFoldDB" id="A0A316EU26"/>
<evidence type="ECO:0000313" key="2">
    <source>
        <dbReference type="EMBL" id="PWK26694.1"/>
    </source>
</evidence>
<organism evidence="2 3">
    <name type="scientific">Arcicella aurantiaca</name>
    <dbReference type="NCBI Taxonomy" id="591202"/>
    <lineage>
        <taxon>Bacteria</taxon>
        <taxon>Pseudomonadati</taxon>
        <taxon>Bacteroidota</taxon>
        <taxon>Cytophagia</taxon>
        <taxon>Cytophagales</taxon>
        <taxon>Flectobacillaceae</taxon>
        <taxon>Arcicella</taxon>
    </lineage>
</organism>
<feature type="transmembrane region" description="Helical" evidence="1">
    <location>
        <begin position="28"/>
        <end position="50"/>
    </location>
</feature>
<comment type="caution">
    <text evidence="2">The sequence shown here is derived from an EMBL/GenBank/DDBJ whole genome shotgun (WGS) entry which is preliminary data.</text>
</comment>
<evidence type="ECO:0000256" key="1">
    <source>
        <dbReference type="SAM" id="Phobius"/>
    </source>
</evidence>
<reference evidence="2 3" key="1">
    <citation type="submission" date="2018-05" db="EMBL/GenBank/DDBJ databases">
        <title>Genomic Encyclopedia of Archaeal and Bacterial Type Strains, Phase II (KMG-II): from individual species to whole genera.</title>
        <authorList>
            <person name="Goeker M."/>
        </authorList>
    </citation>
    <scope>NUCLEOTIDE SEQUENCE [LARGE SCALE GENOMIC DNA]</scope>
    <source>
        <strain evidence="2 3">DSM 22214</strain>
    </source>
</reference>
<proteinExistence type="predicted"/>
<dbReference type="EMBL" id="QGGO01000010">
    <property type="protein sequence ID" value="PWK26694.1"/>
    <property type="molecule type" value="Genomic_DNA"/>
</dbReference>
<evidence type="ECO:0000313" key="3">
    <source>
        <dbReference type="Proteomes" id="UP000245489"/>
    </source>
</evidence>
<protein>
    <submittedName>
        <fullName evidence="2">Uncharacterized protein</fullName>
    </submittedName>
</protein>
<accession>A0A316EU26</accession>
<dbReference type="Proteomes" id="UP000245489">
    <property type="component" value="Unassembled WGS sequence"/>
</dbReference>
<gene>
    <name evidence="2" type="ORF">LV89_02203</name>
</gene>
<sequence>MSFLSLNSTKKPSKSGKLSDGFDLEIAINFYFTMYFPASSTVTVGTALLFSKAS</sequence>
<keyword evidence="1" id="KW-1133">Transmembrane helix</keyword>
<keyword evidence="1" id="KW-0472">Membrane</keyword>
<keyword evidence="3" id="KW-1185">Reference proteome</keyword>
<keyword evidence="1" id="KW-0812">Transmembrane</keyword>
<name>A0A316EU26_9BACT</name>